<dbReference type="Proteomes" id="UP000001072">
    <property type="component" value="Unassembled WGS sequence"/>
</dbReference>
<accession>F4R3U9</accession>
<keyword evidence="3" id="KW-1185">Reference proteome</keyword>
<name>F4R3U9_MELLP</name>
<evidence type="ECO:0000313" key="2">
    <source>
        <dbReference type="EMBL" id="EGG12687.1"/>
    </source>
</evidence>
<gene>
    <name evidence="2" type="ORF">MELLADRAFT_101173</name>
</gene>
<proteinExistence type="predicted"/>
<organism evidence="3">
    <name type="scientific">Melampsora larici-populina (strain 98AG31 / pathotype 3-4-7)</name>
    <name type="common">Poplar leaf rust fungus</name>
    <dbReference type="NCBI Taxonomy" id="747676"/>
    <lineage>
        <taxon>Eukaryota</taxon>
        <taxon>Fungi</taxon>
        <taxon>Dikarya</taxon>
        <taxon>Basidiomycota</taxon>
        <taxon>Pucciniomycotina</taxon>
        <taxon>Pucciniomycetes</taxon>
        <taxon>Pucciniales</taxon>
        <taxon>Melampsoraceae</taxon>
        <taxon>Melampsora</taxon>
    </lineage>
</organism>
<evidence type="ECO:0000313" key="3">
    <source>
        <dbReference type="Proteomes" id="UP000001072"/>
    </source>
</evidence>
<evidence type="ECO:0008006" key="4">
    <source>
        <dbReference type="Google" id="ProtNLM"/>
    </source>
</evidence>
<dbReference type="VEuPathDB" id="FungiDB:MELLADRAFT_101173"/>
<feature type="region of interest" description="Disordered" evidence="1">
    <location>
        <begin position="1"/>
        <end position="21"/>
    </location>
</feature>
<dbReference type="EMBL" id="GL883090">
    <property type="protein sequence ID" value="EGG12687.1"/>
    <property type="molecule type" value="Genomic_DNA"/>
</dbReference>
<dbReference type="KEGG" id="mlr:MELLADRAFT_101173"/>
<protein>
    <recommendedName>
        <fullName evidence="4">F-box domain-containing protein</fullName>
    </recommendedName>
</protein>
<sequence>MIGPSMGTPVPPPDVGGSGFGGTDMKKADTLLIPITSCLPLLESFECQSLATSGPSASGTVGLNLSRLTSLSRIKLVFSRLLDESWLSYSWPMNLVDLCIRGSEKMSQTLFMKIIQHIGPNVTKLGVGFAPALFDFNPIGRALPDFNPRDIIMNFPALRKLRLLTDQFSILPCFRNCKNIESIYYWGNIDWPVFSHLLYDSTWPKLKQIGLCFKADGSFGYSKEEVGLQEHTREREL</sequence>
<dbReference type="GeneID" id="18921292"/>
<dbReference type="RefSeq" id="XP_007403625.1">
    <property type="nucleotide sequence ID" value="XM_007403563.1"/>
</dbReference>
<dbReference type="HOGENOM" id="CLU_1170852_0_0_1"/>
<evidence type="ECO:0000256" key="1">
    <source>
        <dbReference type="SAM" id="MobiDB-lite"/>
    </source>
</evidence>
<reference evidence="3" key="1">
    <citation type="journal article" date="2011" name="Proc. Natl. Acad. Sci. U.S.A.">
        <title>Obligate biotrophy features unraveled by the genomic analysis of rust fungi.</title>
        <authorList>
            <person name="Duplessis S."/>
            <person name="Cuomo C.A."/>
            <person name="Lin Y.-C."/>
            <person name="Aerts A."/>
            <person name="Tisserant E."/>
            <person name="Veneault-Fourrey C."/>
            <person name="Joly D.L."/>
            <person name="Hacquard S."/>
            <person name="Amselem J."/>
            <person name="Cantarel B.L."/>
            <person name="Chiu R."/>
            <person name="Coutinho P.M."/>
            <person name="Feau N."/>
            <person name="Field M."/>
            <person name="Frey P."/>
            <person name="Gelhaye E."/>
            <person name="Goldberg J."/>
            <person name="Grabherr M.G."/>
            <person name="Kodira C.D."/>
            <person name="Kohler A."/>
            <person name="Kuees U."/>
            <person name="Lindquist E.A."/>
            <person name="Lucas S.M."/>
            <person name="Mago R."/>
            <person name="Mauceli E."/>
            <person name="Morin E."/>
            <person name="Murat C."/>
            <person name="Pangilinan J.L."/>
            <person name="Park R."/>
            <person name="Pearson M."/>
            <person name="Quesneville H."/>
            <person name="Rouhier N."/>
            <person name="Sakthikumar S."/>
            <person name="Salamov A.A."/>
            <person name="Schmutz J."/>
            <person name="Selles B."/>
            <person name="Shapiro H."/>
            <person name="Tanguay P."/>
            <person name="Tuskan G.A."/>
            <person name="Henrissat B."/>
            <person name="Van de Peer Y."/>
            <person name="Rouze P."/>
            <person name="Ellis J.G."/>
            <person name="Dodds P.N."/>
            <person name="Schein J.E."/>
            <person name="Zhong S."/>
            <person name="Hamelin R.C."/>
            <person name="Grigoriev I.V."/>
            <person name="Szabo L.J."/>
            <person name="Martin F."/>
        </authorList>
    </citation>
    <scope>NUCLEOTIDE SEQUENCE [LARGE SCALE GENOMIC DNA]</scope>
    <source>
        <strain evidence="3">98AG31 / pathotype 3-4-7</strain>
    </source>
</reference>
<dbReference type="InParanoid" id="F4R3U9"/>
<dbReference type="AlphaFoldDB" id="F4R3U9"/>
<dbReference type="SUPFAM" id="SSF52047">
    <property type="entry name" value="RNI-like"/>
    <property type="match status" value="1"/>
</dbReference>